<name>A0A2S6H108_9PSEU</name>
<dbReference type="PANTHER" id="PTHR35807">
    <property type="entry name" value="TRANSCRIPTIONAL REGULATOR REDD-RELATED"/>
    <property type="match status" value="1"/>
</dbReference>
<dbReference type="InterPro" id="IPR005158">
    <property type="entry name" value="BTAD"/>
</dbReference>
<dbReference type="InterPro" id="IPR036388">
    <property type="entry name" value="WH-like_DNA-bd_sf"/>
</dbReference>
<dbReference type="Gene3D" id="1.10.10.10">
    <property type="entry name" value="Winged helix-like DNA-binding domain superfamily/Winged helix DNA-binding domain"/>
    <property type="match status" value="1"/>
</dbReference>
<sequence length="472" mass="51340">MTHGSTGAKESEPIFRLWDEVGIFRDGVRVGPERQLERRLLAALLLEGRIPRGGVVDRVWDDSPPASSAGELSKFNSNLRTHLGKACRGAKLDTSGGMCHLLVPDDSVDQRRFTRLVRSARSFGSASPEGVRGAWPLLVEALDLTAGAPLGGLTGLRVETQRQAMRQERFAAELRFARTAIELGKSEEHLALVRRLARESPEKPEVTCLAMRALYLTGRQDEANIVYHAHREIRDEVTASPPSREVLDMQQKILTDHPSLRPIADEAPGSTSANRELVLAFMPEAGDPEALREPVAEAFAGRRIDVDVADGALLCVVPSETEALDAVGVGLDRLSGRLAHRVRVGAAFTDRRRAIALAESETALRVLWNAASKSLVVTVAEELYRMVNRYDTGAYRPAEDGTGGWIRVPGYSIPPGPDQRVPPRPDQARGPMTIAPTIILSGNSRIDNQSIGDVVNNNHYGNVINLPGGGPR</sequence>
<protein>
    <submittedName>
        <fullName evidence="4">DNA-binding SARP family transcriptional activator</fullName>
    </submittedName>
</protein>
<dbReference type="EMBL" id="PTIX01000001">
    <property type="protein sequence ID" value="PPK71153.1"/>
    <property type="molecule type" value="Genomic_DNA"/>
</dbReference>
<keyword evidence="4" id="KW-0238">DNA-binding</keyword>
<keyword evidence="1" id="KW-0805">Transcription regulation</keyword>
<evidence type="ECO:0000256" key="1">
    <source>
        <dbReference type="ARBA" id="ARBA00023015"/>
    </source>
</evidence>
<feature type="domain" description="Bacterial transcriptional activator" evidence="3">
    <location>
        <begin position="108"/>
        <end position="254"/>
    </location>
</feature>
<keyword evidence="2" id="KW-0804">Transcription</keyword>
<organism evidence="4 5">
    <name type="scientific">Actinokineospora auranticolor</name>
    <dbReference type="NCBI Taxonomy" id="155976"/>
    <lineage>
        <taxon>Bacteria</taxon>
        <taxon>Bacillati</taxon>
        <taxon>Actinomycetota</taxon>
        <taxon>Actinomycetes</taxon>
        <taxon>Pseudonocardiales</taxon>
        <taxon>Pseudonocardiaceae</taxon>
        <taxon>Actinokineospora</taxon>
    </lineage>
</organism>
<dbReference type="PANTHER" id="PTHR35807:SF1">
    <property type="entry name" value="TRANSCRIPTIONAL REGULATOR REDD"/>
    <property type="match status" value="1"/>
</dbReference>
<dbReference type="Gene3D" id="1.25.40.10">
    <property type="entry name" value="Tetratricopeptide repeat domain"/>
    <property type="match status" value="1"/>
</dbReference>
<dbReference type="SUPFAM" id="SSF48452">
    <property type="entry name" value="TPR-like"/>
    <property type="match status" value="1"/>
</dbReference>
<accession>A0A2S6H108</accession>
<evidence type="ECO:0000256" key="2">
    <source>
        <dbReference type="ARBA" id="ARBA00023163"/>
    </source>
</evidence>
<gene>
    <name evidence="4" type="ORF">CLV40_101342</name>
</gene>
<keyword evidence="5" id="KW-1185">Reference proteome</keyword>
<reference evidence="4 5" key="1">
    <citation type="submission" date="2018-02" db="EMBL/GenBank/DDBJ databases">
        <title>Genomic Encyclopedia of Archaeal and Bacterial Type Strains, Phase II (KMG-II): from individual species to whole genera.</title>
        <authorList>
            <person name="Goeker M."/>
        </authorList>
    </citation>
    <scope>NUCLEOTIDE SEQUENCE [LARGE SCALE GENOMIC DNA]</scope>
    <source>
        <strain evidence="4 5">YU 961-1</strain>
    </source>
</reference>
<evidence type="ECO:0000313" key="5">
    <source>
        <dbReference type="Proteomes" id="UP000239203"/>
    </source>
</evidence>
<evidence type="ECO:0000259" key="3">
    <source>
        <dbReference type="SMART" id="SM01043"/>
    </source>
</evidence>
<dbReference type="AlphaFoldDB" id="A0A2S6H108"/>
<dbReference type="SMART" id="SM01043">
    <property type="entry name" value="BTAD"/>
    <property type="match status" value="1"/>
</dbReference>
<dbReference type="InterPro" id="IPR011990">
    <property type="entry name" value="TPR-like_helical_dom_sf"/>
</dbReference>
<evidence type="ECO:0000313" key="4">
    <source>
        <dbReference type="EMBL" id="PPK71153.1"/>
    </source>
</evidence>
<dbReference type="GO" id="GO:0003677">
    <property type="term" value="F:DNA binding"/>
    <property type="evidence" value="ECO:0007669"/>
    <property type="project" value="UniProtKB-KW"/>
</dbReference>
<dbReference type="InterPro" id="IPR051677">
    <property type="entry name" value="AfsR-DnrI-RedD_regulator"/>
</dbReference>
<dbReference type="Proteomes" id="UP000239203">
    <property type="component" value="Unassembled WGS sequence"/>
</dbReference>
<dbReference type="GO" id="GO:0006355">
    <property type="term" value="P:regulation of DNA-templated transcription"/>
    <property type="evidence" value="ECO:0007669"/>
    <property type="project" value="TreeGrafter"/>
</dbReference>
<proteinExistence type="predicted"/>
<dbReference type="Pfam" id="PF03704">
    <property type="entry name" value="BTAD"/>
    <property type="match status" value="1"/>
</dbReference>
<comment type="caution">
    <text evidence="4">The sequence shown here is derived from an EMBL/GenBank/DDBJ whole genome shotgun (WGS) entry which is preliminary data.</text>
</comment>